<dbReference type="eggNOG" id="ENOG502QTV0">
    <property type="taxonomic scope" value="Eukaryota"/>
</dbReference>
<evidence type="ECO:0000256" key="2">
    <source>
        <dbReference type="SAM" id="SignalP"/>
    </source>
</evidence>
<feature type="signal peptide" evidence="2">
    <location>
        <begin position="1"/>
        <end position="17"/>
    </location>
</feature>
<feature type="region of interest" description="Disordered" evidence="1">
    <location>
        <begin position="142"/>
        <end position="231"/>
    </location>
</feature>
<dbReference type="OMA" id="LDYKLQC"/>
<keyword evidence="4" id="KW-1185">Reference proteome</keyword>
<reference evidence="3 4" key="1">
    <citation type="journal article" date="2007" name="Nature">
        <title>Evolution of genes and genomes on the Drosophila phylogeny.</title>
        <authorList>
            <consortium name="Drosophila 12 Genomes Consortium"/>
            <person name="Clark A.G."/>
            <person name="Eisen M.B."/>
            <person name="Smith D.R."/>
            <person name="Bergman C.M."/>
            <person name="Oliver B."/>
            <person name="Markow T.A."/>
            <person name="Kaufman T.C."/>
            <person name="Kellis M."/>
            <person name="Gelbart W."/>
            <person name="Iyer V.N."/>
            <person name="Pollard D.A."/>
            <person name="Sackton T.B."/>
            <person name="Larracuente A.M."/>
            <person name="Singh N.D."/>
            <person name="Abad J.P."/>
            <person name="Abt D.N."/>
            <person name="Adryan B."/>
            <person name="Aguade M."/>
            <person name="Akashi H."/>
            <person name="Anderson W.W."/>
            <person name="Aquadro C.F."/>
            <person name="Ardell D.H."/>
            <person name="Arguello R."/>
            <person name="Artieri C.G."/>
            <person name="Barbash D.A."/>
            <person name="Barker D."/>
            <person name="Barsanti P."/>
            <person name="Batterham P."/>
            <person name="Batzoglou S."/>
            <person name="Begun D."/>
            <person name="Bhutkar A."/>
            <person name="Blanco E."/>
            <person name="Bosak S.A."/>
            <person name="Bradley R.K."/>
            <person name="Brand A.D."/>
            <person name="Brent M.R."/>
            <person name="Brooks A.N."/>
            <person name="Brown R.H."/>
            <person name="Butlin R.K."/>
            <person name="Caggese C."/>
            <person name="Calvi B.R."/>
            <person name="Bernardo de Carvalho A."/>
            <person name="Caspi A."/>
            <person name="Castrezana S."/>
            <person name="Celniker S.E."/>
            <person name="Chang J.L."/>
            <person name="Chapple C."/>
            <person name="Chatterji S."/>
            <person name="Chinwalla A."/>
            <person name="Civetta A."/>
            <person name="Clifton S.W."/>
            <person name="Comeron J.M."/>
            <person name="Costello J.C."/>
            <person name="Coyne J.A."/>
            <person name="Daub J."/>
            <person name="David R.G."/>
            <person name="Delcher A.L."/>
            <person name="Delehaunty K."/>
            <person name="Do C.B."/>
            <person name="Ebling H."/>
            <person name="Edwards K."/>
            <person name="Eickbush T."/>
            <person name="Evans J.D."/>
            <person name="Filipski A."/>
            <person name="Findeiss S."/>
            <person name="Freyhult E."/>
            <person name="Fulton L."/>
            <person name="Fulton R."/>
            <person name="Garcia A.C."/>
            <person name="Gardiner A."/>
            <person name="Garfield D.A."/>
            <person name="Garvin B.E."/>
            <person name="Gibson G."/>
            <person name="Gilbert D."/>
            <person name="Gnerre S."/>
            <person name="Godfrey J."/>
            <person name="Good R."/>
            <person name="Gotea V."/>
            <person name="Gravely B."/>
            <person name="Greenberg A.J."/>
            <person name="Griffiths-Jones S."/>
            <person name="Gross S."/>
            <person name="Guigo R."/>
            <person name="Gustafson E.A."/>
            <person name="Haerty W."/>
            <person name="Hahn M.W."/>
            <person name="Halligan D.L."/>
            <person name="Halpern A.L."/>
            <person name="Halter G.M."/>
            <person name="Han M.V."/>
            <person name="Heger A."/>
            <person name="Hillier L."/>
            <person name="Hinrichs A.S."/>
            <person name="Holmes I."/>
            <person name="Hoskins R.A."/>
            <person name="Hubisz M.J."/>
            <person name="Hultmark D."/>
            <person name="Huntley M.A."/>
            <person name="Jaffe D.B."/>
            <person name="Jagadeeshan S."/>
            <person name="Jeck W.R."/>
            <person name="Johnson J."/>
            <person name="Jones C.D."/>
            <person name="Jordan W.C."/>
            <person name="Karpen G.H."/>
            <person name="Kataoka E."/>
            <person name="Keightley P.D."/>
            <person name="Kheradpour P."/>
            <person name="Kirkness E.F."/>
            <person name="Koerich L.B."/>
            <person name="Kristiansen K."/>
            <person name="Kudrna D."/>
            <person name="Kulathinal R.J."/>
            <person name="Kumar S."/>
            <person name="Kwok R."/>
            <person name="Lander E."/>
            <person name="Langley C.H."/>
            <person name="Lapoint R."/>
            <person name="Lazzaro B.P."/>
            <person name="Lee S.J."/>
            <person name="Levesque L."/>
            <person name="Li R."/>
            <person name="Lin C.F."/>
            <person name="Lin M.F."/>
            <person name="Lindblad-Toh K."/>
            <person name="Llopart A."/>
            <person name="Long M."/>
            <person name="Low L."/>
            <person name="Lozovsky E."/>
            <person name="Lu J."/>
            <person name="Luo M."/>
            <person name="Machado C.A."/>
            <person name="Makalowski W."/>
            <person name="Marzo M."/>
            <person name="Matsuda M."/>
            <person name="Matzkin L."/>
            <person name="McAllister B."/>
            <person name="McBride C.S."/>
            <person name="McKernan B."/>
            <person name="McKernan K."/>
            <person name="Mendez-Lago M."/>
            <person name="Minx P."/>
            <person name="Mollenhauer M.U."/>
            <person name="Montooth K."/>
            <person name="Mount S.M."/>
            <person name="Mu X."/>
            <person name="Myers E."/>
            <person name="Negre B."/>
            <person name="Newfeld S."/>
            <person name="Nielsen R."/>
            <person name="Noor M.A."/>
            <person name="O'Grady P."/>
            <person name="Pachter L."/>
            <person name="Papaceit M."/>
            <person name="Parisi M.J."/>
            <person name="Parisi M."/>
            <person name="Parts L."/>
            <person name="Pedersen J.S."/>
            <person name="Pesole G."/>
            <person name="Phillippy A.M."/>
            <person name="Ponting C.P."/>
            <person name="Pop M."/>
            <person name="Porcelli D."/>
            <person name="Powell J.R."/>
            <person name="Prohaska S."/>
            <person name="Pruitt K."/>
            <person name="Puig M."/>
            <person name="Quesneville H."/>
            <person name="Ram K.R."/>
            <person name="Rand D."/>
            <person name="Rasmussen M.D."/>
            <person name="Reed L.K."/>
            <person name="Reenan R."/>
            <person name="Reily A."/>
            <person name="Remington K.A."/>
            <person name="Rieger T.T."/>
            <person name="Ritchie M.G."/>
            <person name="Robin C."/>
            <person name="Rogers Y.H."/>
            <person name="Rohde C."/>
            <person name="Rozas J."/>
            <person name="Rubenfield M.J."/>
            <person name="Ruiz A."/>
            <person name="Russo S."/>
            <person name="Salzberg S.L."/>
            <person name="Sanchez-Gracia A."/>
            <person name="Saranga D.J."/>
            <person name="Sato H."/>
            <person name="Schaeffer S.W."/>
            <person name="Schatz M.C."/>
            <person name="Schlenke T."/>
            <person name="Schwartz R."/>
            <person name="Segarra C."/>
            <person name="Singh R.S."/>
            <person name="Sirot L."/>
            <person name="Sirota M."/>
            <person name="Sisneros N.B."/>
            <person name="Smith C.D."/>
            <person name="Smith T.F."/>
            <person name="Spieth J."/>
            <person name="Stage D.E."/>
            <person name="Stark A."/>
            <person name="Stephan W."/>
            <person name="Strausberg R.L."/>
            <person name="Strempel S."/>
            <person name="Sturgill D."/>
            <person name="Sutton G."/>
            <person name="Sutton G.G."/>
            <person name="Tao W."/>
            <person name="Teichmann S."/>
            <person name="Tobari Y.N."/>
            <person name="Tomimura Y."/>
            <person name="Tsolas J.M."/>
            <person name="Valente V.L."/>
            <person name="Venter E."/>
            <person name="Venter J.C."/>
            <person name="Vicario S."/>
            <person name="Vieira F.G."/>
            <person name="Vilella A.J."/>
            <person name="Villasante A."/>
            <person name="Walenz B."/>
            <person name="Wang J."/>
            <person name="Wasserman M."/>
            <person name="Watts T."/>
            <person name="Wilson D."/>
            <person name="Wilson R.K."/>
            <person name="Wing R.A."/>
            <person name="Wolfner M.F."/>
            <person name="Wong A."/>
            <person name="Wong G.K."/>
            <person name="Wu C.I."/>
            <person name="Wu G."/>
            <person name="Yamamoto D."/>
            <person name="Yang H.P."/>
            <person name="Yang S.P."/>
            <person name="Yorke J.A."/>
            <person name="Yoshida K."/>
            <person name="Zdobnov E."/>
            <person name="Zhang P."/>
            <person name="Zhang Y."/>
            <person name="Zimin A.V."/>
            <person name="Baldwin J."/>
            <person name="Abdouelleil A."/>
            <person name="Abdulkadir J."/>
            <person name="Abebe A."/>
            <person name="Abera B."/>
            <person name="Abreu J."/>
            <person name="Acer S.C."/>
            <person name="Aftuck L."/>
            <person name="Alexander A."/>
            <person name="An P."/>
            <person name="Anderson E."/>
            <person name="Anderson S."/>
            <person name="Arachi H."/>
            <person name="Azer M."/>
            <person name="Bachantsang P."/>
            <person name="Barry A."/>
            <person name="Bayul T."/>
            <person name="Berlin A."/>
            <person name="Bessette D."/>
            <person name="Bloom T."/>
            <person name="Blye J."/>
            <person name="Boguslavskiy L."/>
            <person name="Bonnet C."/>
            <person name="Boukhgalter B."/>
            <person name="Bourzgui I."/>
            <person name="Brown A."/>
            <person name="Cahill P."/>
            <person name="Channer S."/>
            <person name="Cheshatsang Y."/>
            <person name="Chuda L."/>
            <person name="Citroen M."/>
            <person name="Collymore A."/>
            <person name="Cooke P."/>
            <person name="Costello M."/>
            <person name="D'Aco K."/>
            <person name="Daza R."/>
            <person name="De Haan G."/>
            <person name="DeGray S."/>
            <person name="DeMaso C."/>
            <person name="Dhargay N."/>
            <person name="Dooley K."/>
            <person name="Dooley E."/>
            <person name="Doricent M."/>
            <person name="Dorje P."/>
            <person name="Dorjee K."/>
            <person name="Dupes A."/>
            <person name="Elong R."/>
            <person name="Falk J."/>
            <person name="Farina A."/>
            <person name="Faro S."/>
            <person name="Ferguson D."/>
            <person name="Fisher S."/>
            <person name="Foley C.D."/>
            <person name="Franke A."/>
            <person name="Friedrich D."/>
            <person name="Gadbois L."/>
            <person name="Gearin G."/>
            <person name="Gearin C.R."/>
            <person name="Giannoukos G."/>
            <person name="Goode T."/>
            <person name="Graham J."/>
            <person name="Grandbois E."/>
            <person name="Grewal S."/>
            <person name="Gyaltsen K."/>
            <person name="Hafez N."/>
            <person name="Hagos B."/>
            <person name="Hall J."/>
            <person name="Henson C."/>
            <person name="Hollinger A."/>
            <person name="Honan T."/>
            <person name="Huard M.D."/>
            <person name="Hughes L."/>
            <person name="Hurhula B."/>
            <person name="Husby M.E."/>
            <person name="Kamat A."/>
            <person name="Kanga B."/>
            <person name="Kashin S."/>
            <person name="Khazanovich D."/>
            <person name="Kisner P."/>
            <person name="Lance K."/>
            <person name="Lara M."/>
            <person name="Lee W."/>
            <person name="Lennon N."/>
            <person name="Letendre F."/>
            <person name="LeVine R."/>
            <person name="Lipovsky A."/>
            <person name="Liu X."/>
            <person name="Liu J."/>
            <person name="Liu S."/>
            <person name="Lokyitsang T."/>
            <person name="Lokyitsang Y."/>
            <person name="Lubonja R."/>
            <person name="Lui A."/>
            <person name="MacDonald P."/>
            <person name="Magnisalis V."/>
            <person name="Maru K."/>
            <person name="Matthews C."/>
            <person name="McCusker W."/>
            <person name="McDonough S."/>
            <person name="Mehta T."/>
            <person name="Meldrim J."/>
            <person name="Meneus L."/>
            <person name="Mihai O."/>
            <person name="Mihalev A."/>
            <person name="Mihova T."/>
            <person name="Mittelman R."/>
            <person name="Mlenga V."/>
            <person name="Montmayeur A."/>
            <person name="Mulrain L."/>
            <person name="Navidi A."/>
            <person name="Naylor J."/>
            <person name="Negash T."/>
            <person name="Nguyen T."/>
            <person name="Nguyen N."/>
            <person name="Nicol R."/>
            <person name="Norbu C."/>
            <person name="Norbu N."/>
            <person name="Novod N."/>
            <person name="O'Neill B."/>
            <person name="Osman S."/>
            <person name="Markiewicz E."/>
            <person name="Oyono O.L."/>
            <person name="Patti C."/>
            <person name="Phunkhang P."/>
            <person name="Pierre F."/>
            <person name="Priest M."/>
            <person name="Raghuraman S."/>
            <person name="Rege F."/>
            <person name="Reyes R."/>
            <person name="Rise C."/>
            <person name="Rogov P."/>
            <person name="Ross K."/>
            <person name="Ryan E."/>
            <person name="Settipalli S."/>
            <person name="Shea T."/>
            <person name="Sherpa N."/>
            <person name="Shi L."/>
            <person name="Shih D."/>
            <person name="Sparrow T."/>
            <person name="Spaulding J."/>
            <person name="Stalker J."/>
            <person name="Stange-Thomann N."/>
            <person name="Stavropoulos S."/>
            <person name="Stone C."/>
            <person name="Strader C."/>
            <person name="Tesfaye S."/>
            <person name="Thomson T."/>
            <person name="Thoulutsang Y."/>
            <person name="Thoulutsang D."/>
            <person name="Topham K."/>
            <person name="Topping I."/>
            <person name="Tsamla T."/>
            <person name="Vassiliev H."/>
            <person name="Vo A."/>
            <person name="Wangchuk T."/>
            <person name="Wangdi T."/>
            <person name="Weiand M."/>
            <person name="Wilkinson J."/>
            <person name="Wilson A."/>
            <person name="Yadav S."/>
            <person name="Young G."/>
            <person name="Yu Q."/>
            <person name="Zembek L."/>
            <person name="Zhong D."/>
            <person name="Zimmer A."/>
            <person name="Zwirko Z."/>
            <person name="Jaffe D.B."/>
            <person name="Alvarez P."/>
            <person name="Brockman W."/>
            <person name="Butler J."/>
            <person name="Chin C."/>
            <person name="Gnerre S."/>
            <person name="Grabherr M."/>
            <person name="Kleber M."/>
            <person name="Mauceli E."/>
            <person name="MacCallum I."/>
        </authorList>
    </citation>
    <scope>NUCLEOTIDE SEQUENCE [LARGE SCALE GENOMIC DNA]</scope>
    <source>
        <strain evidence="4">Tucson 15287-2541.00</strain>
    </source>
</reference>
<dbReference type="GO" id="GO:0008061">
    <property type="term" value="F:chitin binding"/>
    <property type="evidence" value="ECO:0007669"/>
    <property type="project" value="InterPro"/>
</dbReference>
<dbReference type="EMBL" id="CH916373">
    <property type="protein sequence ID" value="EDV94617.1"/>
    <property type="molecule type" value="Genomic_DNA"/>
</dbReference>
<dbReference type="Proteomes" id="UP000001070">
    <property type="component" value="Unassembled WGS sequence"/>
</dbReference>
<dbReference type="PANTHER" id="PTHR20987">
    <property type="entry name" value="CHITIN-BINDING TYPE-2 DOMAIN-CONTAINING PROTEIN-RELATED"/>
    <property type="match status" value="1"/>
</dbReference>
<dbReference type="InParanoid" id="B4JS77"/>
<organism evidence="4">
    <name type="scientific">Drosophila grimshawi</name>
    <name type="common">Hawaiian fruit fly</name>
    <name type="synonym">Idiomyia grimshawi</name>
    <dbReference type="NCBI Taxonomy" id="7222"/>
    <lineage>
        <taxon>Eukaryota</taxon>
        <taxon>Metazoa</taxon>
        <taxon>Ecdysozoa</taxon>
        <taxon>Arthropoda</taxon>
        <taxon>Hexapoda</taxon>
        <taxon>Insecta</taxon>
        <taxon>Pterygota</taxon>
        <taxon>Neoptera</taxon>
        <taxon>Endopterygota</taxon>
        <taxon>Diptera</taxon>
        <taxon>Brachycera</taxon>
        <taxon>Muscomorpha</taxon>
        <taxon>Ephydroidea</taxon>
        <taxon>Drosophilidae</taxon>
        <taxon>Drosophila</taxon>
        <taxon>Hawaiian Drosophila</taxon>
    </lineage>
</organism>
<dbReference type="PhylomeDB" id="B4JS77"/>
<gene>
    <name evidence="3" type="primary">Dgri\GH22087</name>
    <name evidence="3" type="ORF">Dgri_GH22087</name>
</gene>
<dbReference type="STRING" id="7222.B4JS77"/>
<evidence type="ECO:0000256" key="1">
    <source>
        <dbReference type="SAM" id="MobiDB-lite"/>
    </source>
</evidence>
<dbReference type="HOGENOM" id="CLU_1300842_0_0_1"/>
<feature type="compositionally biased region" description="Low complexity" evidence="1">
    <location>
        <begin position="150"/>
        <end position="162"/>
    </location>
</feature>
<name>B4JS77_DROGR</name>
<feature type="compositionally biased region" description="Low complexity" evidence="1">
    <location>
        <begin position="169"/>
        <end position="213"/>
    </location>
</feature>
<evidence type="ECO:0000313" key="4">
    <source>
        <dbReference type="Proteomes" id="UP000001070"/>
    </source>
</evidence>
<dbReference type="AlphaFoldDB" id="B4JS77"/>
<accession>B4JS77</accession>
<proteinExistence type="predicted"/>
<sequence length="231" mass="24412">MKVFALTLLSLVALSQARSDYRLQCTRDEIGIRWPSYFSNSEYFVCQSVFGSQLTVHCPPGEIFTFVLQQCTSPSLYVPSPPMTMLPTAAPITMHLVEEAPIIIGQAVHSTHEHGLDAAHQGHLDYSEHNGLDKEQQVIHAMPLDPTPPTDSATPPTLVAAAPPKPGKKPGVPQPQKGTAPKKPSAPTPGKAAAKKPAGPATPPKAAAKKPAGPAQPPKAAKKPTPPSKAQ</sequence>
<keyword evidence="2" id="KW-0732">Signal</keyword>
<dbReference type="SUPFAM" id="SSF57625">
    <property type="entry name" value="Invertebrate chitin-binding proteins"/>
    <property type="match status" value="1"/>
</dbReference>
<protein>
    <submittedName>
        <fullName evidence="3">GH22087</fullName>
    </submittedName>
</protein>
<dbReference type="InterPro" id="IPR036508">
    <property type="entry name" value="Chitin-bd_dom_sf"/>
</dbReference>
<dbReference type="PANTHER" id="PTHR20987:SF0">
    <property type="entry name" value="CHITIN-BINDING TYPE-2 DOMAIN-CONTAINING PROTEIN-RELATED"/>
    <property type="match status" value="1"/>
</dbReference>
<evidence type="ECO:0000313" key="3">
    <source>
        <dbReference type="EMBL" id="EDV94617.1"/>
    </source>
</evidence>
<feature type="chain" id="PRO_5002812742" evidence="2">
    <location>
        <begin position="18"/>
        <end position="231"/>
    </location>
</feature>